<feature type="non-terminal residue" evidence="2">
    <location>
        <position position="181"/>
    </location>
</feature>
<protein>
    <submittedName>
        <fullName evidence="2">Uncharacterized protein</fullName>
    </submittedName>
</protein>
<feature type="compositionally biased region" description="Pro residues" evidence="1">
    <location>
        <begin position="166"/>
        <end position="181"/>
    </location>
</feature>
<dbReference type="EMBL" id="BARS01056330">
    <property type="protein sequence ID" value="GAG42415.1"/>
    <property type="molecule type" value="Genomic_DNA"/>
</dbReference>
<feature type="region of interest" description="Disordered" evidence="1">
    <location>
        <begin position="155"/>
        <end position="181"/>
    </location>
</feature>
<evidence type="ECO:0000313" key="2">
    <source>
        <dbReference type="EMBL" id="GAG42415.1"/>
    </source>
</evidence>
<evidence type="ECO:0000256" key="1">
    <source>
        <dbReference type="SAM" id="MobiDB-lite"/>
    </source>
</evidence>
<dbReference type="AlphaFoldDB" id="X0XH15"/>
<name>X0XH15_9ZZZZ</name>
<accession>X0XH15</accession>
<comment type="caution">
    <text evidence="2">The sequence shown here is derived from an EMBL/GenBank/DDBJ whole genome shotgun (WGS) entry which is preliminary data.</text>
</comment>
<organism evidence="2">
    <name type="scientific">marine sediment metagenome</name>
    <dbReference type="NCBI Taxonomy" id="412755"/>
    <lineage>
        <taxon>unclassified sequences</taxon>
        <taxon>metagenomes</taxon>
        <taxon>ecological metagenomes</taxon>
    </lineage>
</organism>
<sequence length="181" mass="20097">GDIVYTEATEKDPDEDVFIAPILKGQLEIKTETLTPRIDFTEYVRHNDEMKAEGLNAPLPVWMKNTTEASATVIMESIERDVESDQRYFAREFEKEVYKPYVGSPTPRHIWGPSETGLEDITLEGVAALYNGGFGAITFAQAQGLLHELGVPIGEVETEPQTPSFDLPPNPPKPQPGPRTL</sequence>
<gene>
    <name evidence="2" type="ORF">S01H1_82990</name>
</gene>
<proteinExistence type="predicted"/>
<reference evidence="2" key="1">
    <citation type="journal article" date="2014" name="Front. Microbiol.">
        <title>High frequency of phylogenetically diverse reductive dehalogenase-homologous genes in deep subseafloor sedimentary metagenomes.</title>
        <authorList>
            <person name="Kawai M."/>
            <person name="Futagami T."/>
            <person name="Toyoda A."/>
            <person name="Takaki Y."/>
            <person name="Nishi S."/>
            <person name="Hori S."/>
            <person name="Arai W."/>
            <person name="Tsubouchi T."/>
            <person name="Morono Y."/>
            <person name="Uchiyama I."/>
            <person name="Ito T."/>
            <person name="Fujiyama A."/>
            <person name="Inagaki F."/>
            <person name="Takami H."/>
        </authorList>
    </citation>
    <scope>NUCLEOTIDE SEQUENCE</scope>
    <source>
        <strain evidence="2">Expedition CK06-06</strain>
    </source>
</reference>
<feature type="non-terminal residue" evidence="2">
    <location>
        <position position="1"/>
    </location>
</feature>